<dbReference type="PANTHER" id="PTHR11851">
    <property type="entry name" value="METALLOPROTEASE"/>
    <property type="match status" value="1"/>
</dbReference>
<dbReference type="EnsemblPlants" id="Ma04_t34540.1">
    <property type="protein sequence ID" value="Ma04_p34540.1"/>
    <property type="gene ID" value="Ma04_g34540"/>
</dbReference>
<keyword evidence="4" id="KW-0862">Zinc</keyword>
<feature type="domain" description="Peptidase M16 N-terminal" evidence="6">
    <location>
        <begin position="56"/>
        <end position="87"/>
    </location>
</feature>
<dbReference type="EMBL" id="HG996469">
    <property type="protein sequence ID" value="CAG1844256.1"/>
    <property type="molecule type" value="Genomic_DNA"/>
</dbReference>
<dbReference type="GO" id="GO:0046872">
    <property type="term" value="F:metal ion binding"/>
    <property type="evidence" value="ECO:0007669"/>
    <property type="project" value="UniProtKB-KW"/>
</dbReference>
<evidence type="ECO:0000256" key="4">
    <source>
        <dbReference type="ARBA" id="ARBA00022833"/>
    </source>
</evidence>
<dbReference type="SUPFAM" id="SSF63411">
    <property type="entry name" value="LuxS/MPP-like metallohydrolase"/>
    <property type="match status" value="1"/>
</dbReference>
<keyword evidence="5" id="KW-0482">Metalloprotease</keyword>
<evidence type="ECO:0000256" key="1">
    <source>
        <dbReference type="ARBA" id="ARBA00022670"/>
    </source>
</evidence>
<evidence type="ECO:0000313" key="7">
    <source>
        <dbReference type="EMBL" id="CAG1844256.1"/>
    </source>
</evidence>
<dbReference type="Gene3D" id="3.30.830.10">
    <property type="entry name" value="Metalloenzyme, LuxS/M16 peptidase-like"/>
    <property type="match status" value="1"/>
</dbReference>
<dbReference type="InterPro" id="IPR011249">
    <property type="entry name" value="Metalloenz_LuxS/M16"/>
</dbReference>
<dbReference type="GO" id="GO:0006508">
    <property type="term" value="P:proteolysis"/>
    <property type="evidence" value="ECO:0007669"/>
    <property type="project" value="UniProtKB-KW"/>
</dbReference>
<evidence type="ECO:0000256" key="3">
    <source>
        <dbReference type="ARBA" id="ARBA00022801"/>
    </source>
</evidence>
<keyword evidence="2" id="KW-0479">Metal-binding</keyword>
<dbReference type="PANTHER" id="PTHR11851:SF149">
    <property type="entry name" value="GH01077P"/>
    <property type="match status" value="1"/>
</dbReference>
<keyword evidence="9" id="KW-1185">Reference proteome</keyword>
<evidence type="ECO:0000256" key="5">
    <source>
        <dbReference type="ARBA" id="ARBA00023049"/>
    </source>
</evidence>
<reference evidence="7" key="1">
    <citation type="submission" date="2021-03" db="EMBL/GenBank/DDBJ databases">
        <authorList>
            <consortium name="Genoscope - CEA"/>
            <person name="William W."/>
        </authorList>
    </citation>
    <scope>NUCLEOTIDE SEQUENCE</scope>
    <source>
        <strain evidence="7">Doubled-haploid Pahang</strain>
    </source>
</reference>
<reference evidence="8" key="2">
    <citation type="submission" date="2021-05" db="UniProtKB">
        <authorList>
            <consortium name="EnsemblPlants"/>
        </authorList>
    </citation>
    <scope>IDENTIFICATION</scope>
    <source>
        <strain evidence="8">subsp. malaccensis</strain>
    </source>
</reference>
<dbReference type="Gramene" id="Ma04_t34540.1">
    <property type="protein sequence ID" value="Ma04_p34540.1"/>
    <property type="gene ID" value="Ma04_g34540"/>
</dbReference>
<gene>
    <name evidence="7" type="ORF">GSMUA_140510.1</name>
</gene>
<evidence type="ECO:0000313" key="9">
    <source>
        <dbReference type="Proteomes" id="UP000012960"/>
    </source>
</evidence>
<keyword evidence="3" id="KW-0378">Hydrolase</keyword>
<dbReference type="Pfam" id="PF00675">
    <property type="entry name" value="Peptidase_M16"/>
    <property type="match status" value="1"/>
</dbReference>
<dbReference type="GO" id="GO:0008237">
    <property type="term" value="F:metallopeptidase activity"/>
    <property type="evidence" value="ECO:0007669"/>
    <property type="project" value="UniProtKB-KW"/>
</dbReference>
<organism evidence="8 9">
    <name type="scientific">Musa acuminata subsp. malaccensis</name>
    <name type="common">Wild banana</name>
    <name type="synonym">Musa malaccensis</name>
    <dbReference type="NCBI Taxonomy" id="214687"/>
    <lineage>
        <taxon>Eukaryota</taxon>
        <taxon>Viridiplantae</taxon>
        <taxon>Streptophyta</taxon>
        <taxon>Embryophyta</taxon>
        <taxon>Tracheophyta</taxon>
        <taxon>Spermatophyta</taxon>
        <taxon>Magnoliopsida</taxon>
        <taxon>Liliopsida</taxon>
        <taxon>Zingiberales</taxon>
        <taxon>Musaceae</taxon>
        <taxon>Musa</taxon>
    </lineage>
</organism>
<dbReference type="InterPro" id="IPR011765">
    <property type="entry name" value="Pept_M16_N"/>
</dbReference>
<dbReference type="AlphaFoldDB" id="A0A804IX65"/>
<dbReference type="Proteomes" id="UP000012960">
    <property type="component" value="Unplaced"/>
</dbReference>
<dbReference type="InParanoid" id="A0A804IX65"/>
<dbReference type="InterPro" id="IPR050361">
    <property type="entry name" value="MPP/UQCRC_Complex"/>
</dbReference>
<sequence>MLYDRLAEAVRSKIKRLDDPDPRFLRYASPHPTLADHTPILAVPETRVTTLPNGLRIATDSTRDSRTATVGVWIDAGSRFETDEPTGPRTSWST</sequence>
<protein>
    <submittedName>
        <fullName evidence="7">(wild Malaysian banana) hypothetical protein</fullName>
    </submittedName>
</protein>
<name>A0A804IX65_MUSAM</name>
<proteinExistence type="predicted"/>
<keyword evidence="1" id="KW-0645">Protease</keyword>
<evidence type="ECO:0000313" key="8">
    <source>
        <dbReference type="EnsemblPlants" id="Ma04_p34540.1"/>
    </source>
</evidence>
<evidence type="ECO:0000259" key="6">
    <source>
        <dbReference type="Pfam" id="PF00675"/>
    </source>
</evidence>
<evidence type="ECO:0000256" key="2">
    <source>
        <dbReference type="ARBA" id="ARBA00022723"/>
    </source>
</evidence>
<accession>A0A804IX65</accession>